<accession>A0A6I6DDH6</accession>
<dbReference type="RefSeq" id="WP_156202813.1">
    <property type="nucleotide sequence ID" value="NZ_CP046457.1"/>
</dbReference>
<feature type="transmembrane region" description="Helical" evidence="1">
    <location>
        <begin position="25"/>
        <end position="47"/>
    </location>
</feature>
<name>A0A6I6DDH6_9FIRM</name>
<dbReference type="OrthoDB" id="2087895at2"/>
<keyword evidence="1" id="KW-0472">Membrane</keyword>
<sequence length="48" mass="5512">MEENQVKTDDGLDIGTFHFLKTGWWIFHVIIIALTFYLGYLYGGAIFG</sequence>
<reference evidence="3" key="1">
    <citation type="journal article" date="2019" name="Microbiology">
        <title>Complete Genome Sequence of an Uncultured Bacterium of the Candidate Phylum Bipolaricaulota.</title>
        <authorList>
            <person name="Kadnikov V.V."/>
            <person name="Mardanov A.V."/>
            <person name="Beletsky A.V."/>
            <person name="Frank Y.A."/>
            <person name="Karnachuk O.V."/>
            <person name="Ravin N.V."/>
        </authorList>
    </citation>
    <scope>NUCLEOTIDE SEQUENCE [LARGE SCALE GENOMIC DNA]</scope>
</reference>
<dbReference type="KEGG" id="salq:SYNTR_0269"/>
<evidence type="ECO:0000313" key="2">
    <source>
        <dbReference type="EMBL" id="QGT98862.1"/>
    </source>
</evidence>
<dbReference type="EMBL" id="CP046457">
    <property type="protein sequence ID" value="QGT98862.1"/>
    <property type="molecule type" value="Genomic_DNA"/>
</dbReference>
<keyword evidence="1" id="KW-1133">Transmembrane helix</keyword>
<proteinExistence type="predicted"/>
<evidence type="ECO:0000256" key="1">
    <source>
        <dbReference type="SAM" id="Phobius"/>
    </source>
</evidence>
<protein>
    <submittedName>
        <fullName evidence="2">Uncharacterized protein</fullName>
    </submittedName>
</protein>
<dbReference type="Proteomes" id="UP000426444">
    <property type="component" value="Chromosome"/>
</dbReference>
<dbReference type="AlphaFoldDB" id="A0A6I6DDH6"/>
<keyword evidence="1" id="KW-0812">Transmembrane</keyword>
<evidence type="ECO:0000313" key="3">
    <source>
        <dbReference type="Proteomes" id="UP000426444"/>
    </source>
</evidence>
<keyword evidence="3" id="KW-1185">Reference proteome</keyword>
<organism evidence="2 3">
    <name type="scientific">Candidatus Syntrophocurvum alkaliphilum</name>
    <dbReference type="NCBI Taxonomy" id="2293317"/>
    <lineage>
        <taxon>Bacteria</taxon>
        <taxon>Bacillati</taxon>
        <taxon>Bacillota</taxon>
        <taxon>Clostridia</taxon>
        <taxon>Eubacteriales</taxon>
        <taxon>Syntrophomonadaceae</taxon>
        <taxon>Candidatus Syntrophocurvum</taxon>
    </lineage>
</organism>
<gene>
    <name evidence="2" type="ORF">SYNTR_0269</name>
</gene>